<evidence type="ECO:0000256" key="2">
    <source>
        <dbReference type="ARBA" id="ARBA00023033"/>
    </source>
</evidence>
<dbReference type="GO" id="GO:0016705">
    <property type="term" value="F:oxidoreductase activity, acting on paired donors, with incorporation or reduction of molecular oxygen"/>
    <property type="evidence" value="ECO:0007669"/>
    <property type="project" value="InterPro"/>
</dbReference>
<dbReference type="InterPro" id="IPR001128">
    <property type="entry name" value="Cyt_P450"/>
</dbReference>
<feature type="non-terminal residue" evidence="5">
    <location>
        <position position="1"/>
    </location>
</feature>
<reference evidence="5" key="1">
    <citation type="submission" date="2023-10" db="EMBL/GenBank/DDBJ databases">
        <title>Genome assembly of Pristionchus species.</title>
        <authorList>
            <person name="Yoshida K."/>
            <person name="Sommer R.J."/>
        </authorList>
    </citation>
    <scope>NUCLEOTIDE SEQUENCE</scope>
    <source>
        <strain evidence="5">RS5133</strain>
    </source>
</reference>
<dbReference type="PROSITE" id="PS00086">
    <property type="entry name" value="CYTOCHROME_P450"/>
    <property type="match status" value="1"/>
</dbReference>
<name>A0AAV5VSS1_9BILA</name>
<protein>
    <recommendedName>
        <fullName evidence="7">Cytochrome P450</fullName>
    </recommendedName>
</protein>
<keyword evidence="3 4" id="KW-0408">Iron</keyword>
<evidence type="ECO:0000256" key="1">
    <source>
        <dbReference type="ARBA" id="ARBA00010617"/>
    </source>
</evidence>
<evidence type="ECO:0000256" key="3">
    <source>
        <dbReference type="PIRSR" id="PIRSR602401-1"/>
    </source>
</evidence>
<dbReference type="AlphaFoldDB" id="A0AAV5VSS1"/>
<feature type="non-terminal residue" evidence="5">
    <location>
        <position position="288"/>
    </location>
</feature>
<evidence type="ECO:0008006" key="7">
    <source>
        <dbReference type="Google" id="ProtNLM"/>
    </source>
</evidence>
<organism evidence="5 6">
    <name type="scientific">Pristionchus fissidentatus</name>
    <dbReference type="NCBI Taxonomy" id="1538716"/>
    <lineage>
        <taxon>Eukaryota</taxon>
        <taxon>Metazoa</taxon>
        <taxon>Ecdysozoa</taxon>
        <taxon>Nematoda</taxon>
        <taxon>Chromadorea</taxon>
        <taxon>Rhabditida</taxon>
        <taxon>Rhabditina</taxon>
        <taxon>Diplogasteromorpha</taxon>
        <taxon>Diplogasteroidea</taxon>
        <taxon>Neodiplogasteridae</taxon>
        <taxon>Pristionchus</taxon>
    </lineage>
</organism>
<dbReference type="GO" id="GO:0020037">
    <property type="term" value="F:heme binding"/>
    <property type="evidence" value="ECO:0007669"/>
    <property type="project" value="InterPro"/>
</dbReference>
<gene>
    <name evidence="5" type="ORF">PFISCL1PPCAC_14008</name>
</gene>
<dbReference type="PANTHER" id="PTHR24284:SF1">
    <property type="entry name" value="CYTOCHROME P450 FAMILY"/>
    <property type="match status" value="1"/>
</dbReference>
<keyword evidence="3 4" id="KW-0479">Metal-binding</keyword>
<feature type="binding site" description="axial binding residue" evidence="3">
    <location>
        <position position="266"/>
    </location>
    <ligand>
        <name>heme</name>
        <dbReference type="ChEBI" id="CHEBI:30413"/>
    </ligand>
    <ligandPart>
        <name>Fe</name>
        <dbReference type="ChEBI" id="CHEBI:18248"/>
    </ligandPart>
</feature>
<dbReference type="GO" id="GO:0004497">
    <property type="term" value="F:monooxygenase activity"/>
    <property type="evidence" value="ECO:0007669"/>
    <property type="project" value="UniProtKB-KW"/>
</dbReference>
<dbReference type="InterPro" id="IPR017972">
    <property type="entry name" value="Cyt_P450_CS"/>
</dbReference>
<dbReference type="Pfam" id="PF00067">
    <property type="entry name" value="p450"/>
    <property type="match status" value="1"/>
</dbReference>
<accession>A0AAV5VSS1</accession>
<dbReference type="Proteomes" id="UP001432322">
    <property type="component" value="Unassembled WGS sequence"/>
</dbReference>
<comment type="caution">
    <text evidence="5">The sequence shown here is derived from an EMBL/GenBank/DDBJ whole genome shotgun (WGS) entry which is preliminary data.</text>
</comment>
<dbReference type="InterPro" id="IPR036396">
    <property type="entry name" value="Cyt_P450_sf"/>
</dbReference>
<evidence type="ECO:0000313" key="5">
    <source>
        <dbReference type="EMBL" id="GMT22711.1"/>
    </source>
</evidence>
<keyword evidence="6" id="KW-1185">Reference proteome</keyword>
<dbReference type="EMBL" id="BTSY01000004">
    <property type="protein sequence ID" value="GMT22711.1"/>
    <property type="molecule type" value="Genomic_DNA"/>
</dbReference>
<dbReference type="PANTHER" id="PTHR24284">
    <property type="entry name" value="CYTOCHROME P450 FAMILY"/>
    <property type="match status" value="1"/>
</dbReference>
<keyword evidence="3 4" id="KW-0349">Heme</keyword>
<dbReference type="PRINTS" id="PR00385">
    <property type="entry name" value="P450"/>
</dbReference>
<keyword evidence="4" id="KW-0560">Oxidoreductase</keyword>
<keyword evidence="2 4" id="KW-0503">Monooxygenase</keyword>
<evidence type="ECO:0000313" key="6">
    <source>
        <dbReference type="Proteomes" id="UP001432322"/>
    </source>
</evidence>
<dbReference type="SUPFAM" id="SSF48264">
    <property type="entry name" value="Cytochrome P450"/>
    <property type="match status" value="1"/>
</dbReference>
<evidence type="ECO:0000256" key="4">
    <source>
        <dbReference type="RuleBase" id="RU000461"/>
    </source>
</evidence>
<comment type="cofactor">
    <cofactor evidence="3">
        <name>heme</name>
        <dbReference type="ChEBI" id="CHEBI:30413"/>
    </cofactor>
</comment>
<proteinExistence type="inferred from homology"/>
<dbReference type="PRINTS" id="PR00463">
    <property type="entry name" value="EP450I"/>
</dbReference>
<comment type="similarity">
    <text evidence="1 4">Belongs to the cytochrome P450 family.</text>
</comment>
<dbReference type="InterPro" id="IPR002401">
    <property type="entry name" value="Cyt_P450_E_grp-I"/>
</dbReference>
<dbReference type="GO" id="GO:0005506">
    <property type="term" value="F:iron ion binding"/>
    <property type="evidence" value="ECO:0007669"/>
    <property type="project" value="InterPro"/>
</dbReference>
<sequence length="288" mass="33073">VANIINEALFGYRYKHGDCEPLIKYVNNFQNLIEHFADSKAFLIGLGFPALANVPMIGWQVFGKFQHGMQQVNKYIVENVDRSLKLYKPDDEPTCFVHAYKQRMDHNKFLDQTNLLGTCSDFFMAGQETTTTTLRWAMLLFALNQDKQAKLREEVHAVVGRDRIPTMADQVKMPYARACVLEVQRFANILSTNVQRVTIRDVEIRGQMIPEGTWVNADIHYLMANDPLFGKPEEFRPERYIAEDGKTLRKELVERTIPFSIGKRACAGEGIARVELYLGLTSTFSHFR</sequence>
<dbReference type="Gene3D" id="1.10.630.10">
    <property type="entry name" value="Cytochrome P450"/>
    <property type="match status" value="1"/>
</dbReference>